<feature type="region of interest" description="Disordered" evidence="1">
    <location>
        <begin position="1"/>
        <end position="58"/>
    </location>
</feature>
<organism evidence="2 3">
    <name type="scientific">Tulasnella calospora MUT 4182</name>
    <dbReference type="NCBI Taxonomy" id="1051891"/>
    <lineage>
        <taxon>Eukaryota</taxon>
        <taxon>Fungi</taxon>
        <taxon>Dikarya</taxon>
        <taxon>Basidiomycota</taxon>
        <taxon>Agaricomycotina</taxon>
        <taxon>Agaricomycetes</taxon>
        <taxon>Cantharellales</taxon>
        <taxon>Tulasnellaceae</taxon>
        <taxon>Tulasnella</taxon>
    </lineage>
</organism>
<protein>
    <submittedName>
        <fullName evidence="2">Uncharacterized protein</fullName>
    </submittedName>
</protein>
<dbReference type="STRING" id="1051891.A0A0C3K7S5"/>
<evidence type="ECO:0000313" key="3">
    <source>
        <dbReference type="Proteomes" id="UP000054248"/>
    </source>
</evidence>
<reference evidence="2 3" key="1">
    <citation type="submission" date="2014-04" db="EMBL/GenBank/DDBJ databases">
        <authorList>
            <consortium name="DOE Joint Genome Institute"/>
            <person name="Kuo A."/>
            <person name="Girlanda M."/>
            <person name="Perotto S."/>
            <person name="Kohler A."/>
            <person name="Nagy L.G."/>
            <person name="Floudas D."/>
            <person name="Copeland A."/>
            <person name="Barry K.W."/>
            <person name="Cichocki N."/>
            <person name="Veneault-Fourrey C."/>
            <person name="LaButti K."/>
            <person name="Lindquist E.A."/>
            <person name="Lipzen A."/>
            <person name="Lundell T."/>
            <person name="Morin E."/>
            <person name="Murat C."/>
            <person name="Sun H."/>
            <person name="Tunlid A."/>
            <person name="Henrissat B."/>
            <person name="Grigoriev I.V."/>
            <person name="Hibbett D.S."/>
            <person name="Martin F."/>
            <person name="Nordberg H.P."/>
            <person name="Cantor M.N."/>
            <person name="Hua S.X."/>
        </authorList>
    </citation>
    <scope>NUCLEOTIDE SEQUENCE [LARGE SCALE GENOMIC DNA]</scope>
    <source>
        <strain evidence="2 3">MUT 4182</strain>
    </source>
</reference>
<accession>A0A0C3K7S5</accession>
<dbReference type="Proteomes" id="UP000054248">
    <property type="component" value="Unassembled WGS sequence"/>
</dbReference>
<feature type="compositionally biased region" description="Low complexity" evidence="1">
    <location>
        <begin position="203"/>
        <end position="225"/>
    </location>
</feature>
<dbReference type="AlphaFoldDB" id="A0A0C3K7S5"/>
<feature type="region of interest" description="Disordered" evidence="1">
    <location>
        <begin position="203"/>
        <end position="233"/>
    </location>
</feature>
<reference evidence="3" key="2">
    <citation type="submission" date="2015-01" db="EMBL/GenBank/DDBJ databases">
        <title>Evolutionary Origins and Diversification of the Mycorrhizal Mutualists.</title>
        <authorList>
            <consortium name="DOE Joint Genome Institute"/>
            <consortium name="Mycorrhizal Genomics Consortium"/>
            <person name="Kohler A."/>
            <person name="Kuo A."/>
            <person name="Nagy L.G."/>
            <person name="Floudas D."/>
            <person name="Copeland A."/>
            <person name="Barry K.W."/>
            <person name="Cichocki N."/>
            <person name="Veneault-Fourrey C."/>
            <person name="LaButti K."/>
            <person name="Lindquist E.A."/>
            <person name="Lipzen A."/>
            <person name="Lundell T."/>
            <person name="Morin E."/>
            <person name="Murat C."/>
            <person name="Riley R."/>
            <person name="Ohm R."/>
            <person name="Sun H."/>
            <person name="Tunlid A."/>
            <person name="Henrissat B."/>
            <person name="Grigoriev I.V."/>
            <person name="Hibbett D.S."/>
            <person name="Martin F."/>
        </authorList>
    </citation>
    <scope>NUCLEOTIDE SEQUENCE [LARGE SCALE GENOMIC DNA]</scope>
    <source>
        <strain evidence="3">MUT 4182</strain>
    </source>
</reference>
<feature type="region of interest" description="Disordered" evidence="1">
    <location>
        <begin position="349"/>
        <end position="372"/>
    </location>
</feature>
<dbReference type="HOGENOM" id="CLU_744321_0_0_1"/>
<name>A0A0C3K7S5_9AGAM</name>
<proteinExistence type="predicted"/>
<feature type="region of interest" description="Disordered" evidence="1">
    <location>
        <begin position="270"/>
        <end position="291"/>
    </location>
</feature>
<feature type="compositionally biased region" description="Pro residues" evidence="1">
    <location>
        <begin position="40"/>
        <end position="51"/>
    </location>
</feature>
<keyword evidence="3" id="KW-1185">Reference proteome</keyword>
<gene>
    <name evidence="2" type="ORF">M407DRAFT_172001</name>
</gene>
<feature type="compositionally biased region" description="Low complexity" evidence="1">
    <location>
        <begin position="361"/>
        <end position="372"/>
    </location>
</feature>
<sequence>MELDDNTPIGSRKGSRNIASRYKDPPPPTPSSAGGSVQMMPPPGQQQPNPGPLKLSDLNRKQIRRGFMHEAMKRTAKKRELALQKATNNQVKSRNIVNIHETHVAQPGMSPAELSLQKLDRDRKEAQAVNMRKEQAIRQMLAATQQRMGTPGIGSKLPVSAMMAAGGPNQVAQIRNMQAAQVAQIQRAQAQAQAAAQQQQQQQQQQHQAQAQASQQQSPPAVAAATPTPPMSRVPTVTQQAVLAQAGSQGNPSAAAAAQLAVAQQVAASMQAQGQGSPPRPTPQQAASTLQQQQFLRAQQLGSQIQPFDPSMMSGMTSEQIQLAMNQQMHLRMMMQQAQHGQINTMRAAANGTPVQPTGNSGASASPSSQGS</sequence>
<dbReference type="EMBL" id="KN823381">
    <property type="protein sequence ID" value="KIO17458.1"/>
    <property type="molecule type" value="Genomic_DNA"/>
</dbReference>
<evidence type="ECO:0000313" key="2">
    <source>
        <dbReference type="EMBL" id="KIO17458.1"/>
    </source>
</evidence>
<evidence type="ECO:0000256" key="1">
    <source>
        <dbReference type="SAM" id="MobiDB-lite"/>
    </source>
</evidence>